<organism evidence="5 6">
    <name type="scientific">Victivallis vadensis</name>
    <dbReference type="NCBI Taxonomy" id="172901"/>
    <lineage>
        <taxon>Bacteria</taxon>
        <taxon>Pseudomonadati</taxon>
        <taxon>Lentisphaerota</taxon>
        <taxon>Lentisphaeria</taxon>
        <taxon>Victivallales</taxon>
        <taxon>Victivallaceae</taxon>
        <taxon>Victivallis</taxon>
    </lineage>
</organism>
<sequence length="371" mass="41678">MIFGQNLGRQTEKAKQGILRYIWDRKLREGDKIPSQTELCRHLQIGCATLDRAVKALVQDGVLEARRRVGVFVRNAKPEGLPGRSIGIVGLLLDAPHMFNWSLAYAVQDALQKNGCECTMFPFREEYRDTPEFSDFPGLEYAVSQKLVHGLISISDFYAEKLLPGLDEAGLKVCFCGPPSHVESGIFLDSVGFMIRGLDELREAGYRMPRILIGPGPLRCFSLPRLAEYLAGWPECPVPLDAMYLEGYGLESGHRLADAFLRMPPERRPDSVVIGDDIIAQGFFSELVREQGRRIDYLPPAVCLRNRKAPIDFPCREVIDYEIDSRELAEGAVEQLLNRLRGAESVPSLRWIPPLRLTPESVQLKPAANRD</sequence>
<evidence type="ECO:0000256" key="2">
    <source>
        <dbReference type="ARBA" id="ARBA00023125"/>
    </source>
</evidence>
<dbReference type="RefSeq" id="WP_116883438.1">
    <property type="nucleotide sequence ID" value="NZ_CABMMC010000050.1"/>
</dbReference>
<accession>A0A2U1B4C9</accession>
<protein>
    <submittedName>
        <fullName evidence="5">DNA-binding LacI/PurR family transcriptional regulator</fullName>
    </submittedName>
</protein>
<dbReference type="PANTHER" id="PTHR30146">
    <property type="entry name" value="LACI-RELATED TRANSCRIPTIONAL REPRESSOR"/>
    <property type="match status" value="1"/>
</dbReference>
<keyword evidence="2 5" id="KW-0238">DNA-binding</keyword>
<name>A0A2U1B4C9_9BACT</name>
<dbReference type="Gene3D" id="3.40.50.2300">
    <property type="match status" value="2"/>
</dbReference>
<dbReference type="OrthoDB" id="162505at2"/>
<dbReference type="SUPFAM" id="SSF53822">
    <property type="entry name" value="Periplasmic binding protein-like I"/>
    <property type="match status" value="1"/>
</dbReference>
<dbReference type="InterPro" id="IPR036388">
    <property type="entry name" value="WH-like_DNA-bd_sf"/>
</dbReference>
<dbReference type="Gene3D" id="1.10.10.10">
    <property type="entry name" value="Winged helix-like DNA-binding domain superfamily/Winged helix DNA-binding domain"/>
    <property type="match status" value="1"/>
</dbReference>
<dbReference type="InterPro" id="IPR036390">
    <property type="entry name" value="WH_DNA-bd_sf"/>
</dbReference>
<reference evidence="5 6" key="1">
    <citation type="submission" date="2018-04" db="EMBL/GenBank/DDBJ databases">
        <title>Genomic Encyclopedia of Type Strains, Phase IV (KMG-IV): sequencing the most valuable type-strain genomes for metagenomic binning, comparative biology and taxonomic classification.</title>
        <authorList>
            <person name="Goeker M."/>
        </authorList>
    </citation>
    <scope>NUCLEOTIDE SEQUENCE [LARGE SCALE GENOMIC DNA]</scope>
    <source>
        <strain evidence="5 6">DSM 14823</strain>
    </source>
</reference>
<comment type="caution">
    <text evidence="5">The sequence shown here is derived from an EMBL/GenBank/DDBJ whole genome shotgun (WGS) entry which is preliminary data.</text>
</comment>
<evidence type="ECO:0000256" key="1">
    <source>
        <dbReference type="ARBA" id="ARBA00023015"/>
    </source>
</evidence>
<evidence type="ECO:0000313" key="6">
    <source>
        <dbReference type="Proteomes" id="UP000245959"/>
    </source>
</evidence>
<keyword evidence="1" id="KW-0805">Transcription regulation</keyword>
<feature type="domain" description="HTH gntR-type" evidence="4">
    <location>
        <begin position="8"/>
        <end position="76"/>
    </location>
</feature>
<dbReference type="GO" id="GO:0000976">
    <property type="term" value="F:transcription cis-regulatory region binding"/>
    <property type="evidence" value="ECO:0007669"/>
    <property type="project" value="TreeGrafter"/>
</dbReference>
<dbReference type="InterPro" id="IPR028082">
    <property type="entry name" value="Peripla_BP_I"/>
</dbReference>
<keyword evidence="3" id="KW-0804">Transcription</keyword>
<dbReference type="Proteomes" id="UP000245959">
    <property type="component" value="Unassembled WGS sequence"/>
</dbReference>
<keyword evidence="6" id="KW-1185">Reference proteome</keyword>
<dbReference type="AlphaFoldDB" id="A0A2U1B4C9"/>
<dbReference type="PANTHER" id="PTHR30146:SF109">
    <property type="entry name" value="HTH-TYPE TRANSCRIPTIONAL REGULATOR GALS"/>
    <property type="match status" value="1"/>
</dbReference>
<dbReference type="SMART" id="SM00345">
    <property type="entry name" value="HTH_GNTR"/>
    <property type="match status" value="1"/>
</dbReference>
<evidence type="ECO:0000259" key="4">
    <source>
        <dbReference type="PROSITE" id="PS50949"/>
    </source>
</evidence>
<dbReference type="GO" id="GO:0003700">
    <property type="term" value="F:DNA-binding transcription factor activity"/>
    <property type="evidence" value="ECO:0007669"/>
    <property type="project" value="InterPro"/>
</dbReference>
<dbReference type="SUPFAM" id="SSF46785">
    <property type="entry name" value="Winged helix' DNA-binding domain"/>
    <property type="match status" value="1"/>
</dbReference>
<dbReference type="EMBL" id="QEKH01000008">
    <property type="protein sequence ID" value="PVY43535.1"/>
    <property type="molecule type" value="Genomic_DNA"/>
</dbReference>
<dbReference type="PROSITE" id="PS50949">
    <property type="entry name" value="HTH_GNTR"/>
    <property type="match status" value="1"/>
</dbReference>
<dbReference type="InterPro" id="IPR000524">
    <property type="entry name" value="Tscrpt_reg_HTH_GntR"/>
</dbReference>
<gene>
    <name evidence="5" type="ORF">C8D82_10862</name>
</gene>
<dbReference type="Pfam" id="PF00392">
    <property type="entry name" value="GntR"/>
    <property type="match status" value="1"/>
</dbReference>
<evidence type="ECO:0000256" key="3">
    <source>
        <dbReference type="ARBA" id="ARBA00023163"/>
    </source>
</evidence>
<proteinExistence type="predicted"/>
<dbReference type="CDD" id="cd07377">
    <property type="entry name" value="WHTH_GntR"/>
    <property type="match status" value="1"/>
</dbReference>
<evidence type="ECO:0000313" key="5">
    <source>
        <dbReference type="EMBL" id="PVY43535.1"/>
    </source>
</evidence>
<dbReference type="GeneID" id="78294745"/>